<name>A0A0B0IIZ7_9BACI</name>
<sequence length="148" mass="17776">MSLNILWYGVEPMFWYKLIILILFVILLIIVFRVVIRTILRLEKGELNAYDFINGNHKKIHRIITSVTILWLILGYMINIQKDYMDELLLFKPGYILMISTGLLGLTRVYMEWKYVENKKLYVFTLSQLVFYIILFVSIIMTNFFGWF</sequence>
<protein>
    <recommendedName>
        <fullName evidence="4">DUF4181 domain-containing protein</fullName>
    </recommendedName>
</protein>
<evidence type="ECO:0000256" key="1">
    <source>
        <dbReference type="SAM" id="Phobius"/>
    </source>
</evidence>
<dbReference type="AlphaFoldDB" id="A0A0B0IIZ7"/>
<dbReference type="InterPro" id="IPR025441">
    <property type="entry name" value="DUF4181"/>
</dbReference>
<feature type="transmembrane region" description="Helical" evidence="1">
    <location>
        <begin position="90"/>
        <end position="109"/>
    </location>
</feature>
<accession>A0A0B0IIZ7</accession>
<dbReference type="Proteomes" id="UP000030832">
    <property type="component" value="Unassembled WGS sequence"/>
</dbReference>
<evidence type="ECO:0000313" key="2">
    <source>
        <dbReference type="EMBL" id="KHF39646.1"/>
    </source>
</evidence>
<evidence type="ECO:0008006" key="4">
    <source>
        <dbReference type="Google" id="ProtNLM"/>
    </source>
</evidence>
<dbReference type="OrthoDB" id="2428213at2"/>
<comment type="caution">
    <text evidence="2">The sequence shown here is derived from an EMBL/GenBank/DDBJ whole genome shotgun (WGS) entry which is preliminary data.</text>
</comment>
<dbReference type="RefSeq" id="WP_034629827.1">
    <property type="nucleotide sequence ID" value="NZ_JRJU01000016.1"/>
</dbReference>
<reference evidence="2 3" key="1">
    <citation type="submission" date="2014-09" db="EMBL/GenBank/DDBJ databases">
        <title>Genome sequencing and annotation of Bacillus Okhensis strain Kh10-101T.</title>
        <authorList>
            <person name="Prakash J.S."/>
        </authorList>
    </citation>
    <scope>NUCLEOTIDE SEQUENCE [LARGE SCALE GENOMIC DNA]</scope>
    <source>
        <strain evidence="3">Kh10-101T</strain>
    </source>
</reference>
<dbReference type="Pfam" id="PF13789">
    <property type="entry name" value="DUF4181"/>
    <property type="match status" value="1"/>
</dbReference>
<feature type="transmembrane region" description="Helical" evidence="1">
    <location>
        <begin position="14"/>
        <end position="40"/>
    </location>
</feature>
<organism evidence="2 3">
    <name type="scientific">Halalkalibacter okhensis</name>
    <dbReference type="NCBI Taxonomy" id="333138"/>
    <lineage>
        <taxon>Bacteria</taxon>
        <taxon>Bacillati</taxon>
        <taxon>Bacillota</taxon>
        <taxon>Bacilli</taxon>
        <taxon>Bacillales</taxon>
        <taxon>Bacillaceae</taxon>
        <taxon>Halalkalibacter</taxon>
    </lineage>
</organism>
<keyword evidence="1" id="KW-0812">Transmembrane</keyword>
<keyword evidence="3" id="KW-1185">Reference proteome</keyword>
<feature type="transmembrane region" description="Helical" evidence="1">
    <location>
        <begin position="60"/>
        <end position="78"/>
    </location>
</feature>
<feature type="transmembrane region" description="Helical" evidence="1">
    <location>
        <begin position="121"/>
        <end position="145"/>
    </location>
</feature>
<dbReference type="STRING" id="333138.LQ50_13510"/>
<evidence type="ECO:0000313" key="3">
    <source>
        <dbReference type="Proteomes" id="UP000030832"/>
    </source>
</evidence>
<keyword evidence="1" id="KW-0472">Membrane</keyword>
<dbReference type="EMBL" id="JRJU01000016">
    <property type="protein sequence ID" value="KHF39646.1"/>
    <property type="molecule type" value="Genomic_DNA"/>
</dbReference>
<keyword evidence="1" id="KW-1133">Transmembrane helix</keyword>
<proteinExistence type="predicted"/>
<gene>
    <name evidence="2" type="ORF">LQ50_13510</name>
</gene>